<evidence type="ECO:0000256" key="1">
    <source>
        <dbReference type="SAM" id="Phobius"/>
    </source>
</evidence>
<keyword evidence="1" id="KW-0812">Transmembrane</keyword>
<keyword evidence="1" id="KW-1133">Transmembrane helix</keyword>
<accession>U1MN28</accession>
<dbReference type="HOGENOM" id="CLU_2911456_0_0_2"/>
<feature type="transmembrane region" description="Helical" evidence="1">
    <location>
        <begin position="15"/>
        <end position="35"/>
    </location>
</feature>
<reference evidence="2 3" key="1">
    <citation type="journal article" date="2013" name="PLoS ONE">
        <title>Assembly-driven community genomics of a hypersaline microbial ecosystem.</title>
        <authorList>
            <person name="Podell S."/>
            <person name="Ugalde J.A."/>
            <person name="Narasingarao P."/>
            <person name="Banfield J.F."/>
            <person name="Heidelberg K.B."/>
            <person name="Allen E.E."/>
        </authorList>
    </citation>
    <scope>NUCLEOTIDE SEQUENCE [LARGE SCALE GENOMIC DNA]</scope>
    <source>
        <strain evidence="3">J07HQW1</strain>
    </source>
</reference>
<gene>
    <name evidence="2" type="ORF">J07HQW1_01246</name>
</gene>
<dbReference type="Proteomes" id="UP000030649">
    <property type="component" value="Unassembled WGS sequence"/>
</dbReference>
<keyword evidence="1" id="KW-0472">Membrane</keyword>
<evidence type="ECO:0000313" key="3">
    <source>
        <dbReference type="Proteomes" id="UP000030649"/>
    </source>
</evidence>
<organism evidence="2 3">
    <name type="scientific">Haloquadratum walsbyi J07HQW1</name>
    <dbReference type="NCBI Taxonomy" id="1238424"/>
    <lineage>
        <taxon>Archaea</taxon>
        <taxon>Methanobacteriati</taxon>
        <taxon>Methanobacteriota</taxon>
        <taxon>Stenosarchaea group</taxon>
        <taxon>Halobacteria</taxon>
        <taxon>Halobacteriales</taxon>
        <taxon>Haloferacaceae</taxon>
        <taxon>Haloquadratum</taxon>
    </lineage>
</organism>
<evidence type="ECO:0000313" key="2">
    <source>
        <dbReference type="EMBL" id="ERG91214.1"/>
    </source>
</evidence>
<proteinExistence type="predicted"/>
<sequence>MRLNRGIITPGENSSYYYVWTYLAAFVFADFAMSLTNYSSGIEMYIFFIANESSLNQKSLA</sequence>
<name>U1MN28_9EURY</name>
<dbReference type="AlphaFoldDB" id="U1MN28"/>
<dbReference type="EMBL" id="KE356560">
    <property type="protein sequence ID" value="ERG91214.1"/>
    <property type="molecule type" value="Genomic_DNA"/>
</dbReference>
<protein>
    <submittedName>
        <fullName evidence="2">Uncharacterized protein</fullName>
    </submittedName>
</protein>
<dbReference type="STRING" id="1238424.J07HQW1_01246"/>